<evidence type="ECO:0000259" key="7">
    <source>
        <dbReference type="Pfam" id="PF24997"/>
    </source>
</evidence>
<feature type="domain" description="DNA replication complex GINS protein PSF1 C-terminal" evidence="7">
    <location>
        <begin position="142"/>
        <end position="193"/>
    </location>
</feature>
<dbReference type="InterPro" id="IPR056783">
    <property type="entry name" value="PSF1_C"/>
</dbReference>
<dbReference type="Pfam" id="PF05916">
    <property type="entry name" value="Sld5"/>
    <property type="match status" value="1"/>
</dbReference>
<evidence type="ECO:0000256" key="5">
    <source>
        <dbReference type="RuleBase" id="RU368085"/>
    </source>
</evidence>
<dbReference type="InterPro" id="IPR005339">
    <property type="entry name" value="GINS_Psf1"/>
</dbReference>
<evidence type="ECO:0000256" key="3">
    <source>
        <dbReference type="ARBA" id="ARBA00022705"/>
    </source>
</evidence>
<dbReference type="SUPFAM" id="SSF158573">
    <property type="entry name" value="GINS helical bundle-like"/>
    <property type="match status" value="1"/>
</dbReference>
<dbReference type="CDD" id="cd21696">
    <property type="entry name" value="GINS_B_Psf1"/>
    <property type="match status" value="1"/>
</dbReference>
<dbReference type="InterPro" id="IPR036224">
    <property type="entry name" value="GINS_bundle-like_dom_sf"/>
</dbReference>
<dbReference type="Gene3D" id="1.20.58.1030">
    <property type="match status" value="1"/>
</dbReference>
<keyword evidence="4 5" id="KW-0539">Nucleus</keyword>
<comment type="similarity">
    <text evidence="2 5">Belongs to the GINS1/PSF1 family.</text>
</comment>
<keyword evidence="8" id="KW-1185">Reference proteome</keyword>
<evidence type="ECO:0000256" key="4">
    <source>
        <dbReference type="ARBA" id="ARBA00023242"/>
    </source>
</evidence>
<evidence type="ECO:0000256" key="1">
    <source>
        <dbReference type="ARBA" id="ARBA00004123"/>
    </source>
</evidence>
<comment type="subcellular location">
    <subcellularLocation>
        <location evidence="1 5">Nucleus</location>
    </subcellularLocation>
</comment>
<reference evidence="9" key="1">
    <citation type="submission" date="2025-08" db="UniProtKB">
        <authorList>
            <consortium name="RefSeq"/>
        </authorList>
    </citation>
    <scope>IDENTIFICATION</scope>
    <source>
        <tissue evidence="9">Muscle</tissue>
    </source>
</reference>
<dbReference type="Pfam" id="PF24997">
    <property type="entry name" value="PSF1_C"/>
    <property type="match status" value="1"/>
</dbReference>
<protein>
    <recommendedName>
        <fullName evidence="5">DNA replication complex GINS protein PSF1</fullName>
    </recommendedName>
</protein>
<sequence length="194" mass="22487">MLGEKALELIKEMKRSQDSLPILKEDSIKQVLEEMKALFEENQRDVTASVNEELQLHTTVQLRHSVLLRNKRCLLTYLFTRLMYLKKLRWAFGSVLPSDVRSNLSESEYHWFIAYNKALATYMSSIGDGMGVDLQQHLQPPKSFYIQVRCLQDFGDFETADGTKVVLTKNSVHLMQRSQCEKLIHQGILEHITI</sequence>
<dbReference type="InterPro" id="IPR021151">
    <property type="entry name" value="GINS_A"/>
</dbReference>
<evidence type="ECO:0000259" key="6">
    <source>
        <dbReference type="Pfam" id="PF05916"/>
    </source>
</evidence>
<dbReference type="CDD" id="cd11710">
    <property type="entry name" value="GINS_A_psf1"/>
    <property type="match status" value="1"/>
</dbReference>
<name>A0ABM1BH63_LIMPO</name>
<comment type="subunit">
    <text evidence="5">Component of the GINS complex.</text>
</comment>
<dbReference type="PANTHER" id="PTHR12914:SF2">
    <property type="entry name" value="DNA REPLICATION COMPLEX GINS PROTEIN PSF1"/>
    <property type="match status" value="1"/>
</dbReference>
<evidence type="ECO:0000313" key="8">
    <source>
        <dbReference type="Proteomes" id="UP000694941"/>
    </source>
</evidence>
<organism evidence="8 9">
    <name type="scientific">Limulus polyphemus</name>
    <name type="common">Atlantic horseshoe crab</name>
    <dbReference type="NCBI Taxonomy" id="6850"/>
    <lineage>
        <taxon>Eukaryota</taxon>
        <taxon>Metazoa</taxon>
        <taxon>Ecdysozoa</taxon>
        <taxon>Arthropoda</taxon>
        <taxon>Chelicerata</taxon>
        <taxon>Merostomata</taxon>
        <taxon>Xiphosura</taxon>
        <taxon>Limulidae</taxon>
        <taxon>Limulus</taxon>
    </lineage>
</organism>
<comment type="function">
    <text evidence="5">Required for correct functioning of the GINS complex, a complex that plays an essential role in the initiation of DNA replication, and progression of DNA replication forks. GINS complex seems to bind preferentially to single-stranded DNA.</text>
</comment>
<dbReference type="GeneID" id="106466209"/>
<dbReference type="RefSeq" id="XP_013781911.1">
    <property type="nucleotide sequence ID" value="XM_013926457.2"/>
</dbReference>
<dbReference type="Proteomes" id="UP000694941">
    <property type="component" value="Unplaced"/>
</dbReference>
<proteinExistence type="inferred from homology"/>
<dbReference type="PANTHER" id="PTHR12914">
    <property type="entry name" value="PARTNER OF SLD5"/>
    <property type="match status" value="1"/>
</dbReference>
<feature type="domain" description="GINS subunit" evidence="6">
    <location>
        <begin position="44"/>
        <end position="126"/>
    </location>
</feature>
<gene>
    <name evidence="9" type="primary">LOC106466209</name>
</gene>
<keyword evidence="3 5" id="KW-0235">DNA replication</keyword>
<evidence type="ECO:0000313" key="9">
    <source>
        <dbReference type="RefSeq" id="XP_013781911.1"/>
    </source>
</evidence>
<evidence type="ECO:0000256" key="2">
    <source>
        <dbReference type="ARBA" id="ARBA00006677"/>
    </source>
</evidence>
<accession>A0ABM1BH63</accession>